<evidence type="ECO:0000313" key="1">
    <source>
        <dbReference type="EMBL" id="KAA1069776.1"/>
    </source>
</evidence>
<accession>A0A5B0M0C5</accession>
<evidence type="ECO:0000313" key="2">
    <source>
        <dbReference type="Proteomes" id="UP000324748"/>
    </source>
</evidence>
<comment type="caution">
    <text evidence="1">The sequence shown here is derived from an EMBL/GenBank/DDBJ whole genome shotgun (WGS) entry which is preliminary data.</text>
</comment>
<dbReference type="AlphaFoldDB" id="A0A5B0M0C5"/>
<keyword evidence="2" id="KW-1185">Reference proteome</keyword>
<dbReference type="EMBL" id="VSWC01000183">
    <property type="protein sequence ID" value="KAA1069776.1"/>
    <property type="molecule type" value="Genomic_DNA"/>
</dbReference>
<organism evidence="1 2">
    <name type="scientific">Puccinia graminis f. sp. tritici</name>
    <dbReference type="NCBI Taxonomy" id="56615"/>
    <lineage>
        <taxon>Eukaryota</taxon>
        <taxon>Fungi</taxon>
        <taxon>Dikarya</taxon>
        <taxon>Basidiomycota</taxon>
        <taxon>Pucciniomycotina</taxon>
        <taxon>Pucciniomycetes</taxon>
        <taxon>Pucciniales</taxon>
        <taxon>Pucciniaceae</taxon>
        <taxon>Puccinia</taxon>
    </lineage>
</organism>
<dbReference type="Proteomes" id="UP000324748">
    <property type="component" value="Unassembled WGS sequence"/>
</dbReference>
<reference evidence="1 2" key="1">
    <citation type="submission" date="2019-05" db="EMBL/GenBank/DDBJ databases">
        <title>Emergence of the Ug99 lineage of the wheat stem rust pathogen through somatic hybridization.</title>
        <authorList>
            <person name="Li F."/>
            <person name="Upadhyaya N.M."/>
            <person name="Sperschneider J."/>
            <person name="Matny O."/>
            <person name="Nguyen-Phuc H."/>
            <person name="Mago R."/>
            <person name="Raley C."/>
            <person name="Miller M.E."/>
            <person name="Silverstein K.A.T."/>
            <person name="Henningsen E."/>
            <person name="Hirsch C.D."/>
            <person name="Visser B."/>
            <person name="Pretorius Z.A."/>
            <person name="Steffenson B.J."/>
            <person name="Schwessinger B."/>
            <person name="Dodds P.N."/>
            <person name="Figueroa M."/>
        </authorList>
    </citation>
    <scope>NUCLEOTIDE SEQUENCE [LARGE SCALE GENOMIC DNA]</scope>
    <source>
        <strain evidence="1">21-0</strain>
    </source>
</reference>
<name>A0A5B0M0C5_PUCGR</name>
<sequence length="59" mass="6700">MRMPITKRKNSHRIQLVAKRLLNPIDHPFRLGSFHSTQLSLIDPNSASQGKSAVEIEPH</sequence>
<protein>
    <submittedName>
        <fullName evidence="1">Uncharacterized protein</fullName>
    </submittedName>
</protein>
<gene>
    <name evidence="1" type="ORF">PGT21_033096</name>
</gene>
<proteinExistence type="predicted"/>